<reference evidence="5 6" key="1">
    <citation type="submission" date="2016-10" db="EMBL/GenBank/DDBJ databases">
        <authorList>
            <person name="de Groot N.N."/>
        </authorList>
    </citation>
    <scope>NUCLEOTIDE SEQUENCE [LARGE SCALE GENOMIC DNA]</scope>
    <source>
        <strain evidence="5 6">CGMCC 1.8894</strain>
    </source>
</reference>
<dbReference type="InterPro" id="IPR032876">
    <property type="entry name" value="J_dom"/>
</dbReference>
<organism evidence="5 6">
    <name type="scientific">Roseicitreum antarcticum</name>
    <dbReference type="NCBI Taxonomy" id="564137"/>
    <lineage>
        <taxon>Bacteria</taxon>
        <taxon>Pseudomonadati</taxon>
        <taxon>Pseudomonadota</taxon>
        <taxon>Alphaproteobacteria</taxon>
        <taxon>Rhodobacterales</taxon>
        <taxon>Paracoccaceae</taxon>
        <taxon>Roseicitreum</taxon>
    </lineage>
</organism>
<accession>A0A1H2WD39</accession>
<name>A0A1H2WD39_9RHOB</name>
<feature type="signal peptide" evidence="2">
    <location>
        <begin position="1"/>
        <end position="19"/>
    </location>
</feature>
<evidence type="ECO:0000256" key="1">
    <source>
        <dbReference type="SAM" id="Phobius"/>
    </source>
</evidence>
<evidence type="ECO:0000313" key="6">
    <source>
        <dbReference type="Proteomes" id="UP000198539"/>
    </source>
</evidence>
<dbReference type="STRING" id="564137.SAMN04488238_103344"/>
<protein>
    <submittedName>
        <fullName evidence="5">Putative phage tail protein</fullName>
    </submittedName>
</protein>
<dbReference type="RefSeq" id="WP_092886911.1">
    <property type="nucleotide sequence ID" value="NZ_CP061498.1"/>
</dbReference>
<keyword evidence="1" id="KW-0812">Transmembrane</keyword>
<dbReference type="EMBL" id="FNOM01000003">
    <property type="protein sequence ID" value="SDW78500.1"/>
    <property type="molecule type" value="Genomic_DNA"/>
</dbReference>
<feature type="transmembrane region" description="Helical" evidence="1">
    <location>
        <begin position="35"/>
        <end position="60"/>
    </location>
</feature>
<keyword evidence="1" id="KW-0472">Membrane</keyword>
<dbReference type="OrthoDB" id="7822067at2"/>
<dbReference type="InterPro" id="IPR015406">
    <property type="entry name" value="GpJ_CSF"/>
</dbReference>
<evidence type="ECO:0000259" key="4">
    <source>
        <dbReference type="Pfam" id="PF13550"/>
    </source>
</evidence>
<dbReference type="AlphaFoldDB" id="A0A1H2WD39"/>
<keyword evidence="2" id="KW-0732">Signal</keyword>
<dbReference type="Proteomes" id="UP000198539">
    <property type="component" value="Unassembled WGS sequence"/>
</dbReference>
<gene>
    <name evidence="5" type="ORF">SAMN04488238_103344</name>
</gene>
<evidence type="ECO:0000313" key="5">
    <source>
        <dbReference type="EMBL" id="SDW78500.1"/>
    </source>
</evidence>
<keyword evidence="1" id="KW-1133">Transmembrane helix</keyword>
<dbReference type="Pfam" id="PF09327">
    <property type="entry name" value="Phage_Tail_Tip"/>
    <property type="match status" value="1"/>
</dbReference>
<keyword evidence="6" id="KW-1185">Reference proteome</keyword>
<feature type="domain" description="Tip attachment protein J" evidence="4">
    <location>
        <begin position="317"/>
        <end position="470"/>
    </location>
</feature>
<evidence type="ECO:0000259" key="3">
    <source>
        <dbReference type="Pfam" id="PF09327"/>
    </source>
</evidence>
<evidence type="ECO:0000256" key="2">
    <source>
        <dbReference type="SAM" id="SignalP"/>
    </source>
</evidence>
<proteinExistence type="predicted"/>
<feature type="chain" id="PRO_5011586916" evidence="2">
    <location>
        <begin position="20"/>
        <end position="829"/>
    </location>
</feature>
<feature type="domain" description="Tip attachment protein J central straight fiber" evidence="3">
    <location>
        <begin position="649"/>
        <end position="702"/>
    </location>
</feature>
<dbReference type="Pfam" id="PF13550">
    <property type="entry name" value="Phage-tail_3"/>
    <property type="match status" value="1"/>
</dbReference>
<sequence>MRLFVVVFILLLSAGAAQADPISGLLIGVLGLTGTAAKIFAVGFSLVASVGLSLLAQALAPKPDEPGIKIPGTSVGEDQPQSFMLGAFATGGHLVYRNSHGSAGGAPRAFLTHVIEVSDIPGVTLEGLIINDRLADIGEAAHPDYGLPLTNLVGAGSVVRAWVKFYDGTQTTADAHLVSAYGTRDAGYQWTTDHVGTGLAYAVLTFQYDREAFQSVPTSTFILGGIPLYDPRRDSTVGGDGAHRWGDASTYQPSGNPAVQVYNIKRGIIMPTGEVYGGQIDADDVPLANAVAGMNICDALIGDRPQFRSGLEVRVSQDQPSDVIERILRGSLGQIAEIGGIWRTRFGAPAAPVYGFSDDDISISDGQSFEPIKGLEATFNGISGTYVEPADLWQPRGTAPLFNATWEAEDGNRRLVADVKFETVTSRAQAEQVQAALIADERRQRQHSFVLPPEAQILDPLDDVQWNSPINGYVDKDFECASVTFRASTGMVVVNLIERDPDDYDWTPAQDRPAPAPYTPLAPLPQQSVPGWQVAGTAITDGAGAARRPAIRLSWNGAGQDDLDLLRWQVRVAATEVVVAHGVASVEDGQIEVSDGILPATGYEARAQFIVDRPKLWTGWLGAVTPDVRLGSVDIGDAVIRSANIGLAEITTANIADATITSAKIAGGIESDNYTPGPDGSGWAIYRGGFAQFGTLALRENAATFVASVQRASYDTTAVWVDILSVSVPAFPGASLTAMVSALMSTVPRQSGDGTFFYTYGAFRVLVNGVVRFARSSDDGSGSGVYAVASVASGSNTITVQAQWQGDSPVGLNYPRITELSIVGILSKR</sequence>